<feature type="non-terminal residue" evidence="2">
    <location>
        <position position="1"/>
    </location>
</feature>
<gene>
    <name evidence="2" type="ORF">Tci_655346</name>
</gene>
<sequence>AGRNNGFFVYYKLYYMFGVVKHRIIESQHSRDGVKVTTEDGGVYEANYVILAVSIGVLQSYLISFNPQMPMQPCYFLVEPEHCSRGR</sequence>
<dbReference type="AlphaFoldDB" id="A0A699K9P2"/>
<comment type="caution">
    <text evidence="2">The sequence shown here is derived from an EMBL/GenBank/DDBJ whole genome shotgun (WGS) entry which is preliminary data.</text>
</comment>
<dbReference type="SUPFAM" id="SSF51905">
    <property type="entry name" value="FAD/NAD(P)-binding domain"/>
    <property type="match status" value="1"/>
</dbReference>
<evidence type="ECO:0000259" key="1">
    <source>
        <dbReference type="Pfam" id="PF01593"/>
    </source>
</evidence>
<dbReference type="InterPro" id="IPR036188">
    <property type="entry name" value="FAD/NAD-bd_sf"/>
</dbReference>
<proteinExistence type="predicted"/>
<dbReference type="EMBL" id="BKCJ010496798">
    <property type="protein sequence ID" value="GFA83374.1"/>
    <property type="molecule type" value="Genomic_DNA"/>
</dbReference>
<evidence type="ECO:0000313" key="2">
    <source>
        <dbReference type="EMBL" id="GFA83374.1"/>
    </source>
</evidence>
<dbReference type="Pfam" id="PF01593">
    <property type="entry name" value="Amino_oxidase"/>
    <property type="match status" value="1"/>
</dbReference>
<dbReference type="Gene3D" id="3.50.50.60">
    <property type="entry name" value="FAD/NAD(P)-binding domain"/>
    <property type="match status" value="1"/>
</dbReference>
<feature type="domain" description="Amine oxidase" evidence="1">
    <location>
        <begin position="27"/>
        <end position="71"/>
    </location>
</feature>
<name>A0A699K9P2_TANCI</name>
<dbReference type="InterPro" id="IPR002937">
    <property type="entry name" value="Amino_oxidase"/>
</dbReference>
<dbReference type="GO" id="GO:0016491">
    <property type="term" value="F:oxidoreductase activity"/>
    <property type="evidence" value="ECO:0007669"/>
    <property type="project" value="InterPro"/>
</dbReference>
<protein>
    <submittedName>
        <fullName evidence="2">Polyamine oxidase 1</fullName>
    </submittedName>
</protein>
<accession>A0A699K9P2</accession>
<reference evidence="2" key="1">
    <citation type="journal article" date="2019" name="Sci. Rep.">
        <title>Draft genome of Tanacetum cinerariifolium, the natural source of mosquito coil.</title>
        <authorList>
            <person name="Yamashiro T."/>
            <person name="Shiraishi A."/>
            <person name="Satake H."/>
            <person name="Nakayama K."/>
        </authorList>
    </citation>
    <scope>NUCLEOTIDE SEQUENCE</scope>
</reference>
<organism evidence="2">
    <name type="scientific">Tanacetum cinerariifolium</name>
    <name type="common">Dalmatian daisy</name>
    <name type="synonym">Chrysanthemum cinerariifolium</name>
    <dbReference type="NCBI Taxonomy" id="118510"/>
    <lineage>
        <taxon>Eukaryota</taxon>
        <taxon>Viridiplantae</taxon>
        <taxon>Streptophyta</taxon>
        <taxon>Embryophyta</taxon>
        <taxon>Tracheophyta</taxon>
        <taxon>Spermatophyta</taxon>
        <taxon>Magnoliopsida</taxon>
        <taxon>eudicotyledons</taxon>
        <taxon>Gunneridae</taxon>
        <taxon>Pentapetalae</taxon>
        <taxon>asterids</taxon>
        <taxon>campanulids</taxon>
        <taxon>Asterales</taxon>
        <taxon>Asteraceae</taxon>
        <taxon>Asteroideae</taxon>
        <taxon>Anthemideae</taxon>
        <taxon>Anthemidinae</taxon>
        <taxon>Tanacetum</taxon>
    </lineage>
</organism>